<accession>A0A9P5Z5W2</accession>
<dbReference type="AlphaFoldDB" id="A0A9P5Z5W2"/>
<name>A0A9P5Z5W2_9AGAR</name>
<sequence length="211" mass="23874">MLISSSEIELEIPTAIVDFHFSSSSILAAAYHQKSSLILQTLNKMSSSYSGMEPEFSTFEAIMFPSDGRPAHCVSLMTSPSKGVDPLNPSVKLPVRMPHPEVYMDYVPEELGVKAWKFETITYLEGMTRRFTNPYVVFYPVVSRDGLPFPVNKNLREMQGSRFNPEYAWRGNLVVGKYRESPFSSLMDASMADFPLIKNWFSQHGSPQAQR</sequence>
<keyword evidence="2" id="KW-1185">Reference proteome</keyword>
<dbReference type="OrthoDB" id="3147730at2759"/>
<reference evidence="1" key="1">
    <citation type="submission" date="2020-11" db="EMBL/GenBank/DDBJ databases">
        <authorList>
            <consortium name="DOE Joint Genome Institute"/>
            <person name="Ahrendt S."/>
            <person name="Riley R."/>
            <person name="Andreopoulos W."/>
            <person name="Labutti K."/>
            <person name="Pangilinan J."/>
            <person name="Ruiz-Duenas F.J."/>
            <person name="Barrasa J.M."/>
            <person name="Sanchez-Garcia M."/>
            <person name="Camarero S."/>
            <person name="Miyauchi S."/>
            <person name="Serrano A."/>
            <person name="Linde D."/>
            <person name="Babiker R."/>
            <person name="Drula E."/>
            <person name="Ayuso-Fernandez I."/>
            <person name="Pacheco R."/>
            <person name="Padilla G."/>
            <person name="Ferreira P."/>
            <person name="Barriuso J."/>
            <person name="Kellner H."/>
            <person name="Castanera R."/>
            <person name="Alfaro M."/>
            <person name="Ramirez L."/>
            <person name="Pisabarro A.G."/>
            <person name="Kuo A."/>
            <person name="Tritt A."/>
            <person name="Lipzen A."/>
            <person name="He G."/>
            <person name="Yan M."/>
            <person name="Ng V."/>
            <person name="Cullen D."/>
            <person name="Martin F."/>
            <person name="Rosso M.-N."/>
            <person name="Henrissat B."/>
            <person name="Hibbett D."/>
            <person name="Martinez A.T."/>
            <person name="Grigoriev I.V."/>
        </authorList>
    </citation>
    <scope>NUCLEOTIDE SEQUENCE</scope>
    <source>
        <strain evidence="1">CIRM-BRFM 674</strain>
    </source>
</reference>
<evidence type="ECO:0000313" key="1">
    <source>
        <dbReference type="EMBL" id="KAF9481998.1"/>
    </source>
</evidence>
<proteinExistence type="predicted"/>
<protein>
    <submittedName>
        <fullName evidence="1">Uncharacterized protein</fullName>
    </submittedName>
</protein>
<organism evidence="1 2">
    <name type="scientific">Pholiota conissans</name>
    <dbReference type="NCBI Taxonomy" id="109636"/>
    <lineage>
        <taxon>Eukaryota</taxon>
        <taxon>Fungi</taxon>
        <taxon>Dikarya</taxon>
        <taxon>Basidiomycota</taxon>
        <taxon>Agaricomycotina</taxon>
        <taxon>Agaricomycetes</taxon>
        <taxon>Agaricomycetidae</taxon>
        <taxon>Agaricales</taxon>
        <taxon>Agaricineae</taxon>
        <taxon>Strophariaceae</taxon>
        <taxon>Pholiota</taxon>
    </lineage>
</organism>
<dbReference type="Proteomes" id="UP000807469">
    <property type="component" value="Unassembled WGS sequence"/>
</dbReference>
<gene>
    <name evidence="1" type="ORF">BDN70DRAFT_485787</name>
</gene>
<dbReference type="EMBL" id="MU155171">
    <property type="protein sequence ID" value="KAF9481998.1"/>
    <property type="molecule type" value="Genomic_DNA"/>
</dbReference>
<comment type="caution">
    <text evidence="1">The sequence shown here is derived from an EMBL/GenBank/DDBJ whole genome shotgun (WGS) entry which is preliminary data.</text>
</comment>
<evidence type="ECO:0000313" key="2">
    <source>
        <dbReference type="Proteomes" id="UP000807469"/>
    </source>
</evidence>